<protein>
    <submittedName>
        <fullName evidence="2">Uncharacterized protein</fullName>
    </submittedName>
</protein>
<feature type="transmembrane region" description="Helical" evidence="1">
    <location>
        <begin position="69"/>
        <end position="93"/>
    </location>
</feature>
<keyword evidence="1" id="KW-1133">Transmembrane helix</keyword>
<sequence length="94" mass="10150">MLRGINKQIVVVKDTGSPLFEEAIFIVRPSQETAAKSEAQMAEEAKNIVSDCIRRHYGAKAGRPRILRWLLSPSGLLALGVAAVALLVLIGLLV</sequence>
<dbReference type="AlphaFoldDB" id="A0A926DD96"/>
<dbReference type="Proteomes" id="UP000620366">
    <property type="component" value="Unassembled WGS sequence"/>
</dbReference>
<accession>A0A926DD96</accession>
<organism evidence="2 3">
    <name type="scientific">Feifania hominis</name>
    <dbReference type="NCBI Taxonomy" id="2763660"/>
    <lineage>
        <taxon>Bacteria</taxon>
        <taxon>Bacillati</taxon>
        <taxon>Bacillota</taxon>
        <taxon>Clostridia</taxon>
        <taxon>Eubacteriales</taxon>
        <taxon>Feifaniaceae</taxon>
        <taxon>Feifania</taxon>
    </lineage>
</organism>
<comment type="caution">
    <text evidence="2">The sequence shown here is derived from an EMBL/GenBank/DDBJ whole genome shotgun (WGS) entry which is preliminary data.</text>
</comment>
<keyword evidence="1" id="KW-0472">Membrane</keyword>
<keyword evidence="1" id="KW-0812">Transmembrane</keyword>
<dbReference type="EMBL" id="JACRSP010000003">
    <property type="protein sequence ID" value="MBC8536483.1"/>
    <property type="molecule type" value="Genomic_DNA"/>
</dbReference>
<gene>
    <name evidence="2" type="ORF">H8695_07265</name>
</gene>
<evidence type="ECO:0000256" key="1">
    <source>
        <dbReference type="SAM" id="Phobius"/>
    </source>
</evidence>
<reference evidence="2" key="1">
    <citation type="submission" date="2020-08" db="EMBL/GenBank/DDBJ databases">
        <title>Genome public.</title>
        <authorList>
            <person name="Liu C."/>
            <person name="Sun Q."/>
        </authorList>
    </citation>
    <scope>NUCLEOTIDE SEQUENCE</scope>
    <source>
        <strain evidence="2">BX7</strain>
    </source>
</reference>
<keyword evidence="3" id="KW-1185">Reference proteome</keyword>
<evidence type="ECO:0000313" key="2">
    <source>
        <dbReference type="EMBL" id="MBC8536483.1"/>
    </source>
</evidence>
<name>A0A926DD96_9FIRM</name>
<proteinExistence type="predicted"/>
<evidence type="ECO:0000313" key="3">
    <source>
        <dbReference type="Proteomes" id="UP000620366"/>
    </source>
</evidence>
<dbReference type="RefSeq" id="WP_249300327.1">
    <property type="nucleotide sequence ID" value="NZ_JACRSP010000003.1"/>
</dbReference>